<dbReference type="PROSITE" id="PS50057">
    <property type="entry name" value="FERM_3"/>
    <property type="match status" value="1"/>
</dbReference>
<evidence type="ECO:0000313" key="3">
    <source>
        <dbReference type="Proteomes" id="UP001162162"/>
    </source>
</evidence>
<dbReference type="SMART" id="SM00295">
    <property type="entry name" value="B41"/>
    <property type="match status" value="1"/>
</dbReference>
<evidence type="ECO:0000313" key="2">
    <source>
        <dbReference type="EMBL" id="KAJ8951962.1"/>
    </source>
</evidence>
<dbReference type="Pfam" id="PF09379">
    <property type="entry name" value="FERM_N"/>
    <property type="match status" value="1"/>
</dbReference>
<comment type="caution">
    <text evidence="2">The sequence shown here is derived from an EMBL/GenBank/DDBJ whole genome shotgun (WGS) entry which is preliminary data.</text>
</comment>
<dbReference type="InterPro" id="IPR019749">
    <property type="entry name" value="Band_41_domain"/>
</dbReference>
<dbReference type="Gene3D" id="1.20.80.60">
    <property type="match status" value="1"/>
</dbReference>
<dbReference type="InterPro" id="IPR018979">
    <property type="entry name" value="FERM_N"/>
</dbReference>
<dbReference type="Proteomes" id="UP001162162">
    <property type="component" value="Unassembled WGS sequence"/>
</dbReference>
<dbReference type="CDD" id="cd14473">
    <property type="entry name" value="FERM_B-lobe"/>
    <property type="match status" value="1"/>
</dbReference>
<dbReference type="Gene3D" id="3.10.20.90">
    <property type="entry name" value="Phosphatidylinositol 3-kinase Catalytic Subunit, Chain A, domain 1"/>
    <property type="match status" value="1"/>
</dbReference>
<evidence type="ECO:0000259" key="1">
    <source>
        <dbReference type="PROSITE" id="PS50057"/>
    </source>
</evidence>
<dbReference type="GO" id="GO:0031032">
    <property type="term" value="P:actomyosin structure organization"/>
    <property type="evidence" value="ECO:0007669"/>
    <property type="project" value="TreeGrafter"/>
</dbReference>
<proteinExistence type="predicted"/>
<dbReference type="AlphaFoldDB" id="A0AAV8YKB9"/>
<organism evidence="2 3">
    <name type="scientific">Aromia moschata</name>
    <dbReference type="NCBI Taxonomy" id="1265417"/>
    <lineage>
        <taxon>Eukaryota</taxon>
        <taxon>Metazoa</taxon>
        <taxon>Ecdysozoa</taxon>
        <taxon>Arthropoda</taxon>
        <taxon>Hexapoda</taxon>
        <taxon>Insecta</taxon>
        <taxon>Pterygota</taxon>
        <taxon>Neoptera</taxon>
        <taxon>Endopterygota</taxon>
        <taxon>Coleoptera</taxon>
        <taxon>Polyphaga</taxon>
        <taxon>Cucujiformia</taxon>
        <taxon>Chrysomeloidea</taxon>
        <taxon>Cerambycidae</taxon>
        <taxon>Cerambycinae</taxon>
        <taxon>Callichromatini</taxon>
        <taxon>Aromia</taxon>
    </lineage>
</organism>
<accession>A0AAV8YKB9</accession>
<dbReference type="InterPro" id="IPR000299">
    <property type="entry name" value="FERM_domain"/>
</dbReference>
<gene>
    <name evidence="2" type="ORF">NQ318_013632</name>
</gene>
<dbReference type="Pfam" id="PF00373">
    <property type="entry name" value="FERM_M"/>
    <property type="match status" value="1"/>
</dbReference>
<dbReference type="PANTHER" id="PTHR23280">
    <property type="entry name" value="4.1 G PROTEIN"/>
    <property type="match status" value="1"/>
</dbReference>
<dbReference type="InterPro" id="IPR029071">
    <property type="entry name" value="Ubiquitin-like_domsf"/>
</dbReference>
<dbReference type="GO" id="GO:0009887">
    <property type="term" value="P:animal organ morphogenesis"/>
    <property type="evidence" value="ECO:0007669"/>
    <property type="project" value="UniProtKB-ARBA"/>
</dbReference>
<dbReference type="GO" id="GO:0030182">
    <property type="term" value="P:neuron differentiation"/>
    <property type="evidence" value="ECO:0007669"/>
    <property type="project" value="UniProtKB-ARBA"/>
</dbReference>
<reference evidence="2" key="1">
    <citation type="journal article" date="2023" name="Insect Mol. Biol.">
        <title>Genome sequencing provides insights into the evolution of gene families encoding plant cell wall-degrading enzymes in longhorned beetles.</title>
        <authorList>
            <person name="Shin N.R."/>
            <person name="Okamura Y."/>
            <person name="Kirsch R."/>
            <person name="Pauchet Y."/>
        </authorList>
    </citation>
    <scope>NUCLEOTIDE SEQUENCE</scope>
    <source>
        <strain evidence="2">AMC_N1</strain>
    </source>
</reference>
<keyword evidence="3" id="KW-1185">Reference proteome</keyword>
<dbReference type="GO" id="GO:0005856">
    <property type="term" value="C:cytoskeleton"/>
    <property type="evidence" value="ECO:0007669"/>
    <property type="project" value="TreeGrafter"/>
</dbReference>
<dbReference type="InterPro" id="IPR019748">
    <property type="entry name" value="FERM_central"/>
</dbReference>
<dbReference type="GO" id="GO:0071944">
    <property type="term" value="C:cell periphery"/>
    <property type="evidence" value="ECO:0007669"/>
    <property type="project" value="UniProtKB-ARBA"/>
</dbReference>
<name>A0AAV8YKB9_9CUCU</name>
<feature type="domain" description="FERM" evidence="1">
    <location>
        <begin position="1"/>
        <end position="146"/>
    </location>
</feature>
<dbReference type="InterPro" id="IPR035963">
    <property type="entry name" value="FERM_2"/>
</dbReference>
<dbReference type="PANTHER" id="PTHR23280:SF32">
    <property type="entry name" value="FI22325P1"/>
    <property type="match status" value="1"/>
</dbReference>
<protein>
    <recommendedName>
        <fullName evidence="1">FERM domain-containing protein</fullName>
    </recommendedName>
</protein>
<sequence>MLKFGSKHDSNIIYKCTVRLLEDTEVLECEYKPHHKGKYLLEYVCQQLNLVEQDYLALVGLRQVGLQTVFGVKFYPPDPFSLKEEITRYQIFLQLKRDLLHGRLYCGTNEASMLAALILQAELGDYDPEIPRGTLRVRIEDSFEAD</sequence>
<dbReference type="SUPFAM" id="SSF54236">
    <property type="entry name" value="Ubiquitin-like"/>
    <property type="match status" value="1"/>
</dbReference>
<dbReference type="EMBL" id="JAPWTK010000077">
    <property type="protein sequence ID" value="KAJ8951962.1"/>
    <property type="molecule type" value="Genomic_DNA"/>
</dbReference>
<dbReference type="SUPFAM" id="SSF47031">
    <property type="entry name" value="Second domain of FERM"/>
    <property type="match status" value="1"/>
</dbReference>